<dbReference type="InParanoid" id="A0A0Q2N8F8"/>
<dbReference type="RefSeq" id="WP_055465099.1">
    <property type="nucleotide sequence ID" value="NZ_LKHS01000001.1"/>
</dbReference>
<dbReference type="PROSITE" id="PS51708">
    <property type="entry name" value="CHAD"/>
    <property type="match status" value="1"/>
</dbReference>
<name>A0A0Q2N8F8_VIBFU</name>
<dbReference type="Pfam" id="PF05235">
    <property type="entry name" value="CHAD"/>
    <property type="match status" value="1"/>
</dbReference>
<evidence type="ECO:0000259" key="1">
    <source>
        <dbReference type="PROSITE" id="PS51708"/>
    </source>
</evidence>
<comment type="caution">
    <text evidence="2">The sequence shown here is derived from an EMBL/GenBank/DDBJ whole genome shotgun (WGS) entry which is preliminary data.</text>
</comment>
<evidence type="ECO:0000313" key="3">
    <source>
        <dbReference type="Proteomes" id="UP000051221"/>
    </source>
</evidence>
<dbReference type="EMBL" id="LKHS01000001">
    <property type="protein sequence ID" value="KQH88079.1"/>
    <property type="molecule type" value="Genomic_DNA"/>
</dbReference>
<dbReference type="SMART" id="SM00880">
    <property type="entry name" value="CHAD"/>
    <property type="match status" value="1"/>
</dbReference>
<dbReference type="AlphaFoldDB" id="A0A0Q2N8F8"/>
<dbReference type="InterPro" id="IPR007899">
    <property type="entry name" value="CHAD_dom"/>
</dbReference>
<dbReference type="Proteomes" id="UP000051221">
    <property type="component" value="Unassembled WGS sequence"/>
</dbReference>
<dbReference type="Gene3D" id="1.40.20.10">
    <property type="entry name" value="CHAD domain"/>
    <property type="match status" value="1"/>
</dbReference>
<feature type="domain" description="CHAD" evidence="1">
    <location>
        <begin position="21"/>
        <end position="299"/>
    </location>
</feature>
<keyword evidence="3" id="KW-1185">Reference proteome</keyword>
<proteinExistence type="predicted"/>
<evidence type="ECO:0000313" key="2">
    <source>
        <dbReference type="EMBL" id="KQH88079.1"/>
    </source>
</evidence>
<gene>
    <name evidence="2" type="ORF">AMR76_01985</name>
</gene>
<protein>
    <submittedName>
        <fullName evidence="2">Metal-chelation protein CHAD</fullName>
    </submittedName>
</protein>
<dbReference type="InterPro" id="IPR038186">
    <property type="entry name" value="CHAD_dom_sf"/>
</dbReference>
<reference evidence="2 3" key="1">
    <citation type="submission" date="2015-08" db="EMBL/GenBank/DDBJ databases">
        <title>Antibacterial properties of a collection of Vibrionaceae strains.</title>
        <authorList>
            <person name="Giubergia S."/>
        </authorList>
    </citation>
    <scope>NUCLEOTIDE SEQUENCE [LARGE SCALE GENOMIC DNA]</scope>
    <source>
        <strain evidence="2 3">S0821</strain>
    </source>
</reference>
<dbReference type="PANTHER" id="PTHR39339:SF1">
    <property type="entry name" value="CHAD DOMAIN-CONTAINING PROTEIN"/>
    <property type="match status" value="1"/>
</dbReference>
<dbReference type="PANTHER" id="PTHR39339">
    <property type="entry name" value="SLR1444 PROTEIN"/>
    <property type="match status" value="1"/>
</dbReference>
<organism evidence="2 3">
    <name type="scientific">Vibrio furnissii</name>
    <dbReference type="NCBI Taxonomy" id="29494"/>
    <lineage>
        <taxon>Bacteria</taxon>
        <taxon>Pseudomonadati</taxon>
        <taxon>Pseudomonadota</taxon>
        <taxon>Gammaproteobacteria</taxon>
        <taxon>Vibrionales</taxon>
        <taxon>Vibrionaceae</taxon>
        <taxon>Vibrio</taxon>
    </lineage>
</organism>
<sequence length="299" mass="34793">MREFSSLSLSNPFMHFNTQTDQPAFWLLSQYLLNEFQLAQMHETGMACDRDTEYLHQYRVSLRRCRSLLAILQACYRSRSVDLLLQQFKALMEPTGKLRDLDVFIDPKSHDPIRFEMLNPLRPQVQLERNQAFEWFSVWLKSNDYRALKQATFTSLIECAQHPTHLGLEDVHAVTTEKWMQQQKKLRKSMGNIHADSADDDIHTVRIACKKMRYLTDFAFALNIELKPNLPLKKLKQLQTELGAFNDSACQIVFCRDHLAPLQCDGETAEAIQSFIDHAMASHQHNKQRIIRLLNQLSG</sequence>
<accession>A0A0Q2N8F8</accession>